<comment type="caution">
    <text evidence="1">The sequence shown here is derived from an EMBL/GenBank/DDBJ whole genome shotgun (WGS) entry which is preliminary data.</text>
</comment>
<organism evidence="1 2">
    <name type="scientific">Legionella spiritensis</name>
    <dbReference type="NCBI Taxonomy" id="452"/>
    <lineage>
        <taxon>Bacteria</taxon>
        <taxon>Pseudomonadati</taxon>
        <taxon>Pseudomonadota</taxon>
        <taxon>Gammaproteobacteria</taxon>
        <taxon>Legionellales</taxon>
        <taxon>Legionellaceae</taxon>
        <taxon>Legionella</taxon>
    </lineage>
</organism>
<dbReference type="EMBL" id="LNYX01000031">
    <property type="protein sequence ID" value="KTD61824.1"/>
    <property type="molecule type" value="Genomic_DNA"/>
</dbReference>
<evidence type="ECO:0000313" key="1">
    <source>
        <dbReference type="EMBL" id="KTD61824.1"/>
    </source>
</evidence>
<dbReference type="Proteomes" id="UP000054877">
    <property type="component" value="Unassembled WGS sequence"/>
</dbReference>
<dbReference type="AlphaFoldDB" id="A0A0W0YY50"/>
<keyword evidence="2" id="KW-1185">Reference proteome</keyword>
<dbReference type="PATRIC" id="fig|452.5.peg.2706"/>
<accession>A0A0W0YY50</accession>
<dbReference type="STRING" id="452.Lspi_2454"/>
<proteinExistence type="predicted"/>
<dbReference type="OrthoDB" id="5652501at2"/>
<name>A0A0W0YY50_LEGSP</name>
<protein>
    <submittedName>
        <fullName evidence="1">Uncharacterized protein</fullName>
    </submittedName>
</protein>
<gene>
    <name evidence="1" type="ORF">Lspi_2454</name>
</gene>
<sequence length="106" mass="11389">MRPTIYNLLNWGTAYRGYNALVASLVMFQYWSNPEAAAAEYLPDIAIHAFEAIAPDSFNNLGAAANIARGIQAGLAFFSGNSSIPGAANLADVVNHGINVYHRMSQ</sequence>
<reference evidence="1 2" key="1">
    <citation type="submission" date="2015-11" db="EMBL/GenBank/DDBJ databases">
        <title>Genomic analysis of 38 Legionella species identifies large and diverse effector repertoires.</title>
        <authorList>
            <person name="Burstein D."/>
            <person name="Amaro F."/>
            <person name="Zusman T."/>
            <person name="Lifshitz Z."/>
            <person name="Cohen O."/>
            <person name="Gilbert J.A."/>
            <person name="Pupko T."/>
            <person name="Shuman H.A."/>
            <person name="Segal G."/>
        </authorList>
    </citation>
    <scope>NUCLEOTIDE SEQUENCE [LARGE SCALE GENOMIC DNA]</scope>
    <source>
        <strain evidence="1 2">Mt.St.Helens-9</strain>
    </source>
</reference>
<dbReference type="RefSeq" id="WP_058484343.1">
    <property type="nucleotide sequence ID" value="NZ_CAAAII010000011.1"/>
</dbReference>
<evidence type="ECO:0000313" key="2">
    <source>
        <dbReference type="Proteomes" id="UP000054877"/>
    </source>
</evidence>